<evidence type="ECO:0000256" key="1">
    <source>
        <dbReference type="ARBA" id="ARBA00022801"/>
    </source>
</evidence>
<evidence type="ECO:0000256" key="2">
    <source>
        <dbReference type="ARBA" id="ARBA00022806"/>
    </source>
</evidence>
<keyword evidence="2" id="KW-0347">Helicase</keyword>
<dbReference type="FunFam" id="1.10.10.10:FF:000024">
    <property type="entry name" value="U5 small nuclear ribonucleoprotein helicase"/>
    <property type="match status" value="1"/>
</dbReference>
<evidence type="ECO:0000256" key="5">
    <source>
        <dbReference type="ARBA" id="ARBA00034617"/>
    </source>
</evidence>
<gene>
    <name evidence="9" type="ORF">scyTo_0015342</name>
</gene>
<dbReference type="Pfam" id="PF02889">
    <property type="entry name" value="Sec63"/>
    <property type="match status" value="1"/>
</dbReference>
<dbReference type="GO" id="GO:0016787">
    <property type="term" value="F:hydrolase activity"/>
    <property type="evidence" value="ECO:0007669"/>
    <property type="project" value="UniProtKB-KW"/>
</dbReference>
<keyword evidence="3" id="KW-0413">Isomerase</keyword>
<evidence type="ECO:0000256" key="6">
    <source>
        <dbReference type="ARBA" id="ARBA00034808"/>
    </source>
</evidence>
<name>A0A401PR17_SCYTO</name>
<keyword evidence="10" id="KW-1185">Reference proteome</keyword>
<proteinExistence type="predicted"/>
<feature type="domain" description="SEC63" evidence="8">
    <location>
        <begin position="107"/>
        <end position="237"/>
    </location>
</feature>
<accession>A0A401PR17</accession>
<dbReference type="Pfam" id="PF23445">
    <property type="entry name" value="WHD_SNRNP200"/>
    <property type="match status" value="1"/>
</dbReference>
<dbReference type="SUPFAM" id="SSF158702">
    <property type="entry name" value="Sec63 N-terminal domain-like"/>
    <property type="match status" value="1"/>
</dbReference>
<dbReference type="InterPro" id="IPR004179">
    <property type="entry name" value="Sec63-dom"/>
</dbReference>
<keyword evidence="1" id="KW-0378">Hydrolase</keyword>
<organism evidence="9 10">
    <name type="scientific">Scyliorhinus torazame</name>
    <name type="common">Cloudy catshark</name>
    <name type="synonym">Catulus torazame</name>
    <dbReference type="NCBI Taxonomy" id="75743"/>
    <lineage>
        <taxon>Eukaryota</taxon>
        <taxon>Metazoa</taxon>
        <taxon>Chordata</taxon>
        <taxon>Craniata</taxon>
        <taxon>Vertebrata</taxon>
        <taxon>Chondrichthyes</taxon>
        <taxon>Elasmobranchii</taxon>
        <taxon>Galeomorphii</taxon>
        <taxon>Galeoidea</taxon>
        <taxon>Carcharhiniformes</taxon>
        <taxon>Scyliorhinidae</taxon>
        <taxon>Scyliorhinus</taxon>
    </lineage>
</organism>
<dbReference type="PANTHER" id="PTHR47835">
    <property type="entry name" value="HFM1, ATP DEPENDENT DNA HELICASE HOMOLOG"/>
    <property type="match status" value="1"/>
</dbReference>
<reference evidence="9 10" key="1">
    <citation type="journal article" date="2018" name="Nat. Ecol. Evol.">
        <title>Shark genomes provide insights into elasmobranch evolution and the origin of vertebrates.</title>
        <authorList>
            <person name="Hara Y"/>
            <person name="Yamaguchi K"/>
            <person name="Onimaru K"/>
            <person name="Kadota M"/>
            <person name="Koyanagi M"/>
            <person name="Keeley SD"/>
            <person name="Tatsumi K"/>
            <person name="Tanaka K"/>
            <person name="Motone F"/>
            <person name="Kageyama Y"/>
            <person name="Nozu R"/>
            <person name="Adachi N"/>
            <person name="Nishimura O"/>
            <person name="Nakagawa R"/>
            <person name="Tanegashima C"/>
            <person name="Kiyatake I"/>
            <person name="Matsumoto R"/>
            <person name="Murakumo K"/>
            <person name="Nishida K"/>
            <person name="Terakita A"/>
            <person name="Kuratani S"/>
            <person name="Sato K"/>
            <person name="Hyodo S Kuraku.S."/>
        </authorList>
    </citation>
    <scope>NUCLEOTIDE SEQUENCE [LARGE SCALE GENOMIC DNA]</scope>
</reference>
<dbReference type="Gene3D" id="1.10.10.10">
    <property type="entry name" value="Winged helix-like DNA-binding domain superfamily/Winged helix DNA-binding domain"/>
    <property type="match status" value="1"/>
</dbReference>
<evidence type="ECO:0000256" key="7">
    <source>
        <dbReference type="ARBA" id="ARBA00048988"/>
    </source>
</evidence>
<comment type="caution">
    <text evidence="9">The sequence shown here is derived from an EMBL/GenBank/DDBJ whole genome shotgun (WGS) entry which is preliminary data.</text>
</comment>
<protein>
    <recommendedName>
        <fullName evidence="6">DNA 3'-5' helicase</fullName>
        <ecNumber evidence="6">5.6.2.4</ecNumber>
    </recommendedName>
</protein>
<comment type="catalytic activity">
    <reaction evidence="7">
        <text>ATP + H2O = ADP + phosphate + H(+)</text>
        <dbReference type="Rhea" id="RHEA:13065"/>
        <dbReference type="ChEBI" id="CHEBI:15377"/>
        <dbReference type="ChEBI" id="CHEBI:15378"/>
        <dbReference type="ChEBI" id="CHEBI:30616"/>
        <dbReference type="ChEBI" id="CHEBI:43474"/>
        <dbReference type="ChEBI" id="CHEBI:456216"/>
        <dbReference type="EC" id="5.6.2.4"/>
    </reaction>
</comment>
<sequence>MVLWFIALKSSMQEGCEPKVIINRIVQRNGIALGTVTNVEEAVKWLSYTYLYVRTRANPLAYGINYKAYQMDPGLERYRQELVIEAGQKLDKARMVRFEARTGYFSITDLGRTASHYYIQYNTIETFNELFSTHNTEADIFALVSKAEEFEQIKIREEEMEELDQLLCNYCELPVAGGVENTYGKVNILLQTYIGHGELDSFSLISDTAYVAQDSISNVAEISRKDWKLIRSYKSKK</sequence>
<dbReference type="PANTHER" id="PTHR47835:SF3">
    <property type="entry name" value="HELICASE FOR MEIOSIS 1"/>
    <property type="match status" value="1"/>
</dbReference>
<dbReference type="Proteomes" id="UP000288216">
    <property type="component" value="Unassembled WGS sequence"/>
</dbReference>
<keyword evidence="2" id="KW-0067">ATP-binding</keyword>
<evidence type="ECO:0000313" key="10">
    <source>
        <dbReference type="Proteomes" id="UP000288216"/>
    </source>
</evidence>
<dbReference type="STRING" id="75743.A0A401PR17"/>
<dbReference type="SMART" id="SM00973">
    <property type="entry name" value="Sec63"/>
    <property type="match status" value="1"/>
</dbReference>
<dbReference type="OrthoDB" id="5575at2759"/>
<comment type="catalytic activity">
    <reaction evidence="5">
        <text>Couples ATP hydrolysis with the unwinding of duplex DNA by translocating in the 3'-5' direction.</text>
        <dbReference type="EC" id="5.6.2.4"/>
    </reaction>
</comment>
<evidence type="ECO:0000256" key="3">
    <source>
        <dbReference type="ARBA" id="ARBA00023235"/>
    </source>
</evidence>
<evidence type="ECO:0000313" key="9">
    <source>
        <dbReference type="EMBL" id="GCB75565.1"/>
    </source>
</evidence>
<dbReference type="EMBL" id="BFAA01008664">
    <property type="protein sequence ID" value="GCB75565.1"/>
    <property type="molecule type" value="Genomic_DNA"/>
</dbReference>
<keyword evidence="2" id="KW-0547">Nucleotide-binding</keyword>
<evidence type="ECO:0000256" key="4">
    <source>
        <dbReference type="ARBA" id="ARBA00023254"/>
    </source>
</evidence>
<evidence type="ECO:0000259" key="8">
    <source>
        <dbReference type="SMART" id="SM00973"/>
    </source>
</evidence>
<dbReference type="InterPro" id="IPR057842">
    <property type="entry name" value="WH_MER3"/>
</dbReference>
<dbReference type="SUPFAM" id="SSF46785">
    <property type="entry name" value="Winged helix' DNA-binding domain"/>
    <property type="match status" value="1"/>
</dbReference>
<dbReference type="EC" id="5.6.2.4" evidence="6"/>
<dbReference type="GO" id="GO:0043138">
    <property type="term" value="F:3'-5' DNA helicase activity"/>
    <property type="evidence" value="ECO:0007669"/>
    <property type="project" value="UniProtKB-EC"/>
</dbReference>
<dbReference type="GO" id="GO:0051321">
    <property type="term" value="P:meiotic cell cycle"/>
    <property type="evidence" value="ECO:0007669"/>
    <property type="project" value="UniProtKB-KW"/>
</dbReference>
<dbReference type="InterPro" id="IPR036388">
    <property type="entry name" value="WH-like_DNA-bd_sf"/>
</dbReference>
<dbReference type="InterPro" id="IPR052247">
    <property type="entry name" value="Meiotic_Crossover_Helicase"/>
</dbReference>
<dbReference type="InterPro" id="IPR036390">
    <property type="entry name" value="WH_DNA-bd_sf"/>
</dbReference>
<keyword evidence="4" id="KW-0469">Meiosis</keyword>
<dbReference type="Gene3D" id="1.10.3380.10">
    <property type="entry name" value="Sec63 N-terminal domain-like domain"/>
    <property type="match status" value="1"/>
</dbReference>
<dbReference type="AlphaFoldDB" id="A0A401PR17"/>